<dbReference type="EMBL" id="KZ303486">
    <property type="protein sequence ID" value="PIA19590.1"/>
    <property type="molecule type" value="Genomic_DNA"/>
</dbReference>
<keyword evidence="2" id="KW-1133">Transmembrane helix</keyword>
<dbReference type="Proteomes" id="UP000242474">
    <property type="component" value="Unassembled WGS sequence"/>
</dbReference>
<keyword evidence="3" id="KW-0732">Signal</keyword>
<feature type="signal peptide" evidence="3">
    <location>
        <begin position="1"/>
        <end position="24"/>
    </location>
</feature>
<evidence type="ECO:0000313" key="5">
    <source>
        <dbReference type="Proteomes" id="UP000242474"/>
    </source>
</evidence>
<feature type="transmembrane region" description="Helical" evidence="2">
    <location>
        <begin position="195"/>
        <end position="213"/>
    </location>
</feature>
<feature type="chain" id="PRO_5013928958" evidence="3">
    <location>
        <begin position="25"/>
        <end position="214"/>
    </location>
</feature>
<gene>
    <name evidence="4" type="ORF">COEREDRAFT_84223</name>
</gene>
<reference evidence="4 5" key="1">
    <citation type="journal article" date="2015" name="Genome Biol. Evol.">
        <title>Phylogenomic analyses indicate that early fungi evolved digesting cell walls of algal ancestors of land plants.</title>
        <authorList>
            <person name="Chang Y."/>
            <person name="Wang S."/>
            <person name="Sekimoto S."/>
            <person name="Aerts A.L."/>
            <person name="Choi C."/>
            <person name="Clum A."/>
            <person name="LaButti K.M."/>
            <person name="Lindquist E.A."/>
            <person name="Yee Ngan C."/>
            <person name="Ohm R.A."/>
            <person name="Salamov A.A."/>
            <person name="Grigoriev I.V."/>
            <person name="Spatafora J.W."/>
            <person name="Berbee M.L."/>
        </authorList>
    </citation>
    <scope>NUCLEOTIDE SEQUENCE [LARGE SCALE GENOMIC DNA]</scope>
    <source>
        <strain evidence="4 5">NRRL 1564</strain>
    </source>
</reference>
<dbReference type="AlphaFoldDB" id="A0A2G5BKR0"/>
<proteinExistence type="predicted"/>
<organism evidence="4 5">
    <name type="scientific">Coemansia reversa (strain ATCC 12441 / NRRL 1564)</name>
    <dbReference type="NCBI Taxonomy" id="763665"/>
    <lineage>
        <taxon>Eukaryota</taxon>
        <taxon>Fungi</taxon>
        <taxon>Fungi incertae sedis</taxon>
        <taxon>Zoopagomycota</taxon>
        <taxon>Kickxellomycotina</taxon>
        <taxon>Kickxellomycetes</taxon>
        <taxon>Kickxellales</taxon>
        <taxon>Kickxellaceae</taxon>
        <taxon>Coemansia</taxon>
    </lineage>
</organism>
<feature type="compositionally biased region" description="Polar residues" evidence="1">
    <location>
        <begin position="88"/>
        <end position="116"/>
    </location>
</feature>
<evidence type="ECO:0000256" key="3">
    <source>
        <dbReference type="SAM" id="SignalP"/>
    </source>
</evidence>
<evidence type="ECO:0000256" key="1">
    <source>
        <dbReference type="SAM" id="MobiDB-lite"/>
    </source>
</evidence>
<keyword evidence="5" id="KW-1185">Reference proteome</keyword>
<name>A0A2G5BKR0_COERN</name>
<sequence>MKITRILMIIGCIWLTRISMTCHGEKLLDSLGRFLGLDEHSSSEDHFLASFLESNTLLRTDRIATLSATTITASNADIEISDSEQSTKKQSSLHTEQNHTNTETKQHKTQLSSSKLPTPLPTMDSSINQHSNHDSSKDGSTSRNHDNDNLNLSTKTSKYVQTAATLTSTSTKQILKAPHMYSAAASDGSTHAKTFHAACYLFLLAITYLMVICN</sequence>
<accession>A0A2G5BKR0</accession>
<keyword evidence="2" id="KW-0472">Membrane</keyword>
<protein>
    <submittedName>
        <fullName evidence="4">Uncharacterized protein</fullName>
    </submittedName>
</protein>
<keyword evidence="2" id="KW-0812">Transmembrane</keyword>
<evidence type="ECO:0000256" key="2">
    <source>
        <dbReference type="SAM" id="Phobius"/>
    </source>
</evidence>
<feature type="region of interest" description="Disordered" evidence="1">
    <location>
        <begin position="81"/>
        <end position="154"/>
    </location>
</feature>
<evidence type="ECO:0000313" key="4">
    <source>
        <dbReference type="EMBL" id="PIA19590.1"/>
    </source>
</evidence>